<organism evidence="1 2">
    <name type="scientific">Lysobacter firmicutimachus</name>
    <dbReference type="NCBI Taxonomy" id="1792846"/>
    <lineage>
        <taxon>Bacteria</taxon>
        <taxon>Pseudomonadati</taxon>
        <taxon>Pseudomonadota</taxon>
        <taxon>Gammaproteobacteria</taxon>
        <taxon>Lysobacterales</taxon>
        <taxon>Lysobacteraceae</taxon>
        <taxon>Lysobacter</taxon>
    </lineage>
</organism>
<dbReference type="Proteomes" id="UP001387215">
    <property type="component" value="Unassembled WGS sequence"/>
</dbReference>
<dbReference type="RefSeq" id="WP_336131492.1">
    <property type="nucleotide sequence ID" value="NZ_JBANDL010000002.1"/>
</dbReference>
<name>A0ABU8D1I6_9GAMM</name>
<evidence type="ECO:0000313" key="1">
    <source>
        <dbReference type="EMBL" id="MEI2454594.1"/>
    </source>
</evidence>
<protein>
    <submittedName>
        <fullName evidence="1">Uncharacterized protein</fullName>
    </submittedName>
</protein>
<reference evidence="1 2" key="1">
    <citation type="submission" date="2024-02" db="EMBL/GenBank/DDBJ databases">
        <title>Lysobacter Genome Sequencing and Mining.</title>
        <authorList>
            <person name="Bierman J."/>
            <person name="Walker M.C."/>
        </authorList>
    </citation>
    <scope>NUCLEOTIDE SEQUENCE [LARGE SCALE GENOMIC DNA]</scope>
    <source>
        <strain evidence="1 2">PB6250</strain>
    </source>
</reference>
<comment type="caution">
    <text evidence="1">The sequence shown here is derived from an EMBL/GenBank/DDBJ whole genome shotgun (WGS) entry which is preliminary data.</text>
</comment>
<dbReference type="EMBL" id="JBANDL010000002">
    <property type="protein sequence ID" value="MEI2454594.1"/>
    <property type="molecule type" value="Genomic_DNA"/>
</dbReference>
<accession>A0ABU8D1I6</accession>
<gene>
    <name evidence="1" type="ORF">V2J18_07860</name>
</gene>
<proteinExistence type="predicted"/>
<keyword evidence="2" id="KW-1185">Reference proteome</keyword>
<sequence length="102" mass="11058">MTQRQVAHQVTLPACAQGHAVRHVHDLRRPEAGGGHLLECECRQTAKYACVGDALRQWRRMNAKRRAAIRRSEPAAPAAQPAPATLAGILQFPLAFVRGSGA</sequence>
<evidence type="ECO:0000313" key="2">
    <source>
        <dbReference type="Proteomes" id="UP001387215"/>
    </source>
</evidence>